<dbReference type="Pfam" id="PF01490">
    <property type="entry name" value="Aa_trans"/>
    <property type="match status" value="1"/>
</dbReference>
<dbReference type="GO" id="GO:0015179">
    <property type="term" value="F:L-amino acid transmembrane transporter activity"/>
    <property type="evidence" value="ECO:0007669"/>
    <property type="project" value="TreeGrafter"/>
</dbReference>
<evidence type="ECO:0000259" key="7">
    <source>
        <dbReference type="Pfam" id="PF01490"/>
    </source>
</evidence>
<dbReference type="Proteomes" id="UP001165085">
    <property type="component" value="Unassembled WGS sequence"/>
</dbReference>
<accession>A0A9W7BB88</accession>
<dbReference type="EMBL" id="BRXY01000329">
    <property type="protein sequence ID" value="GMH87456.1"/>
    <property type="molecule type" value="Genomic_DNA"/>
</dbReference>
<feature type="transmembrane region" description="Helical" evidence="5">
    <location>
        <begin position="398"/>
        <end position="414"/>
    </location>
</feature>
<dbReference type="InterPro" id="IPR013057">
    <property type="entry name" value="AA_transpt_TM"/>
</dbReference>
<feature type="signal peptide" evidence="6">
    <location>
        <begin position="1"/>
        <end position="18"/>
    </location>
</feature>
<keyword evidence="9" id="KW-1185">Reference proteome</keyword>
<comment type="subcellular location">
    <subcellularLocation>
        <location evidence="1">Membrane</location>
        <topology evidence="1">Multi-pass membrane protein</topology>
    </subcellularLocation>
</comment>
<sequence>MKPYTNLLLVATLTLVASFSPGTLYFSPVRGVATALQAPHSVITPRSQKLQPSSLALSSSAVSEPRGGASTNEGASIPNEVFNLVKNIVGAGVLSLPAGVAAFGNHPTALLPAAGLILFIGTLSAYCFSLIGRVCSMTGATTYRGCWDKSVGTSTSWLPASACTFKTGVANVAYSMILADTFKSLASTAGYTITRSTSLLSVTSTVLLPLCLLRDLKSLAPFSLLGIVCMGFTTAAMFIRYIGGSYVVPTGKFVKDLSPNLVPAFGEVGIKGAASPKAAILLCMLSTAYLAHYNAPKFYAELKNNTVKRFNKMVTLSFTACISIFIAVTSIGFLTFGSNSAGLILNNYSERDGLATACRIALALSIVFSYPLTFVGIREGIFDLSKTSDADRVKKSTPLSLGILAVVTCIASQLKDLSFVLSFGGATLGNSIVFLFPSMMFAAAVKKMGRKDLEGEVKVTKAVGALGIVMGIIGGFQALKSL</sequence>
<proteinExistence type="predicted"/>
<dbReference type="GO" id="GO:0016020">
    <property type="term" value="C:membrane"/>
    <property type="evidence" value="ECO:0007669"/>
    <property type="project" value="UniProtKB-SubCell"/>
</dbReference>
<evidence type="ECO:0000256" key="5">
    <source>
        <dbReference type="SAM" id="Phobius"/>
    </source>
</evidence>
<evidence type="ECO:0000313" key="9">
    <source>
        <dbReference type="Proteomes" id="UP001165085"/>
    </source>
</evidence>
<reference evidence="9" key="1">
    <citation type="journal article" date="2023" name="Commun. Biol.">
        <title>Genome analysis of Parmales, the sister group of diatoms, reveals the evolutionary specialization of diatoms from phago-mixotrophs to photoautotrophs.</title>
        <authorList>
            <person name="Ban H."/>
            <person name="Sato S."/>
            <person name="Yoshikawa S."/>
            <person name="Yamada K."/>
            <person name="Nakamura Y."/>
            <person name="Ichinomiya M."/>
            <person name="Sato N."/>
            <person name="Blanc-Mathieu R."/>
            <person name="Endo H."/>
            <person name="Kuwata A."/>
            <person name="Ogata H."/>
        </authorList>
    </citation>
    <scope>NUCLEOTIDE SEQUENCE [LARGE SCALE GENOMIC DNA]</scope>
    <source>
        <strain evidence="9">NIES 3701</strain>
    </source>
</reference>
<feature type="transmembrane region" description="Helical" evidence="5">
    <location>
        <begin position="354"/>
        <end position="377"/>
    </location>
</feature>
<evidence type="ECO:0000256" key="6">
    <source>
        <dbReference type="SAM" id="SignalP"/>
    </source>
</evidence>
<dbReference type="AlphaFoldDB" id="A0A9W7BB88"/>
<feature type="transmembrane region" description="Helical" evidence="5">
    <location>
        <begin position="222"/>
        <end position="243"/>
    </location>
</feature>
<keyword evidence="3 5" id="KW-1133">Transmembrane helix</keyword>
<dbReference type="OrthoDB" id="28208at2759"/>
<name>A0A9W7BB88_9STRA</name>
<feature type="chain" id="PRO_5040957993" description="Amino acid transporter transmembrane domain-containing protein" evidence="6">
    <location>
        <begin position="19"/>
        <end position="482"/>
    </location>
</feature>
<evidence type="ECO:0000256" key="2">
    <source>
        <dbReference type="ARBA" id="ARBA00022692"/>
    </source>
</evidence>
<keyword evidence="4 5" id="KW-0472">Membrane</keyword>
<comment type="caution">
    <text evidence="8">The sequence shown here is derived from an EMBL/GenBank/DDBJ whole genome shotgun (WGS) entry which is preliminary data.</text>
</comment>
<feature type="transmembrane region" description="Helical" evidence="5">
    <location>
        <begin position="274"/>
        <end position="292"/>
    </location>
</feature>
<evidence type="ECO:0000256" key="4">
    <source>
        <dbReference type="ARBA" id="ARBA00023136"/>
    </source>
</evidence>
<feature type="transmembrane region" description="Helical" evidence="5">
    <location>
        <begin position="462"/>
        <end position="479"/>
    </location>
</feature>
<keyword evidence="6" id="KW-0732">Signal</keyword>
<keyword evidence="2 5" id="KW-0812">Transmembrane</keyword>
<protein>
    <recommendedName>
        <fullName evidence="7">Amino acid transporter transmembrane domain-containing protein</fullName>
    </recommendedName>
</protein>
<feature type="transmembrane region" description="Helical" evidence="5">
    <location>
        <begin position="420"/>
        <end position="441"/>
    </location>
</feature>
<evidence type="ECO:0000256" key="3">
    <source>
        <dbReference type="ARBA" id="ARBA00022989"/>
    </source>
</evidence>
<dbReference type="PANTHER" id="PTHR22950:SF652">
    <property type="entry name" value="TRANSMEMBRANE AMINO ACID TRANSPORTER FAMILY PROTEIN"/>
    <property type="match status" value="1"/>
</dbReference>
<evidence type="ECO:0000313" key="8">
    <source>
        <dbReference type="EMBL" id="GMH87456.1"/>
    </source>
</evidence>
<feature type="domain" description="Amino acid transporter transmembrane" evidence="7">
    <location>
        <begin position="75"/>
        <end position="474"/>
    </location>
</feature>
<dbReference type="PANTHER" id="PTHR22950">
    <property type="entry name" value="AMINO ACID TRANSPORTER"/>
    <property type="match status" value="1"/>
</dbReference>
<evidence type="ECO:0000256" key="1">
    <source>
        <dbReference type="ARBA" id="ARBA00004141"/>
    </source>
</evidence>
<feature type="transmembrane region" description="Helical" evidence="5">
    <location>
        <begin position="313"/>
        <end position="334"/>
    </location>
</feature>
<gene>
    <name evidence="8" type="ORF">TrST_g12960</name>
</gene>
<feature type="transmembrane region" description="Helical" evidence="5">
    <location>
        <begin position="109"/>
        <end position="131"/>
    </location>
</feature>
<organism evidence="8 9">
    <name type="scientific">Triparma strigata</name>
    <dbReference type="NCBI Taxonomy" id="1606541"/>
    <lineage>
        <taxon>Eukaryota</taxon>
        <taxon>Sar</taxon>
        <taxon>Stramenopiles</taxon>
        <taxon>Ochrophyta</taxon>
        <taxon>Bolidophyceae</taxon>
        <taxon>Parmales</taxon>
        <taxon>Triparmaceae</taxon>
        <taxon>Triparma</taxon>
    </lineage>
</organism>